<dbReference type="CDD" id="cd17772">
    <property type="entry name" value="CBS_pair_DHH_polyA_Pol_assoc"/>
    <property type="match status" value="1"/>
</dbReference>
<evidence type="ECO:0000256" key="11">
    <source>
        <dbReference type="PROSITE-ProRule" id="PRU00703"/>
    </source>
</evidence>
<keyword evidence="14" id="KW-0378">Hydrolase</keyword>
<dbReference type="InterPro" id="IPR046342">
    <property type="entry name" value="CBS_dom_sf"/>
</dbReference>
<keyword evidence="5" id="KW-0819">tRNA processing</keyword>
<evidence type="ECO:0000313" key="14">
    <source>
        <dbReference type="EMBL" id="MBB5347121.1"/>
    </source>
</evidence>
<dbReference type="Pfam" id="PF01743">
    <property type="entry name" value="PolyA_pol"/>
    <property type="match status" value="1"/>
</dbReference>
<keyword evidence="9" id="KW-0460">Magnesium</keyword>
<dbReference type="EC" id="3.1.3.-" evidence="14"/>
<evidence type="ECO:0000256" key="7">
    <source>
        <dbReference type="ARBA" id="ARBA00022723"/>
    </source>
</evidence>
<dbReference type="Gene3D" id="1.10.3090.10">
    <property type="entry name" value="cca-adding enzyme, domain 2"/>
    <property type="match status" value="1"/>
</dbReference>
<keyword evidence="3" id="KW-0820">tRNA-binding</keyword>
<dbReference type="SUPFAM" id="SSF81891">
    <property type="entry name" value="Poly A polymerase C-terminal region-like"/>
    <property type="match status" value="1"/>
</dbReference>
<dbReference type="SMART" id="SM00116">
    <property type="entry name" value="CBS"/>
    <property type="match status" value="2"/>
</dbReference>
<evidence type="ECO:0000256" key="2">
    <source>
        <dbReference type="ARBA" id="ARBA00007265"/>
    </source>
</evidence>
<sequence length="901" mass="101848">MRIITSHLNADFDSLASMIAAQKLYPDALLIFPGSQEKNVREFISQTLLYRYEFQKAKNIDLTRVETLIVVDTRSSERIGHLAACLANPGIKVHLYDHHPATAGDMRGDLEITRDVGSTTTILIDELKKRDIGISGEEATILGLGIYEDTGSLTHLTTTPDDLIAAAWLLEKGAKLDIIAQFITYDLTSTQVELLHSLMKTAIQYTIQGIPIVVVTLSLPTYVDDFAMIARRFMHMENLDTLFALISMADRIYLIARSRIAEVNVGIIARDLGGGGHATAASATLRDMTLTEAQEKLIHILHRHVLPQPIAREMMSKPAITIPADTTIAEANEILTRYSITAMPVLSPLVIAEADKTPPPRSILGFISRMVVEKAIHHDLGNLPVSAYMTSDIATLPPDATLADIQELIIEHRQRLIPIVDNGVLQGIITRTDLLNRLVNDPAHLPKNLLHESEHPSLERNRNLNTIIIECLNKPMIELLQKIGLAADELQFNAFAVGGFVRDLLLKKNNLDLDIVIEGDGIQFAKNLARKLQGRIKTHERFGTAMIMLPDGTKIDVATARLEYYEYPAALPTVELSSIKLDLYRRDFTINAMAIQLNPEHFGTLIDFFNCQNDLNQRSIKVLHNLSFVEDPSRIFRAIRFEARMAFEIAPHTRRLMHNAVSMQLFGKTDDPRFFSELKQILSEEDPVPAIRRLAEFNLFPFLWPELKPHLKVDRRFLHILHQAQRAISWFRLLYLDEPCHNWMVYLLAIMSRSPDEVLTAFCSRFQIPQKIADRLIWQKTHAEKTANLLSRREIIANSEIYWLLKELSIEGLLYLMALARKNQVKKAASNYVTALRYIRTDLTGDDLMALGYRPGPEFKMILNDLLDARLDDRVHNREEEIALLHRTYPPDSLAAAGPHA</sequence>
<proteinExistence type="inferred from homology"/>
<dbReference type="EC" id="2.7.7.72" evidence="14"/>
<feature type="domain" description="CBS" evidence="13">
    <location>
        <begin position="315"/>
        <end position="385"/>
    </location>
</feature>
<dbReference type="PROSITE" id="PS51371">
    <property type="entry name" value="CBS"/>
    <property type="match status" value="2"/>
</dbReference>
<dbReference type="Gene3D" id="3.10.580.10">
    <property type="entry name" value="CBS-domain"/>
    <property type="match status" value="1"/>
</dbReference>
<organism evidence="14 15">
    <name type="scientific">Desulfoprunum benzoelyticum</name>
    <dbReference type="NCBI Taxonomy" id="1506996"/>
    <lineage>
        <taxon>Bacteria</taxon>
        <taxon>Pseudomonadati</taxon>
        <taxon>Thermodesulfobacteriota</taxon>
        <taxon>Desulfobulbia</taxon>
        <taxon>Desulfobulbales</taxon>
        <taxon>Desulfobulbaceae</taxon>
        <taxon>Desulfoprunum</taxon>
    </lineage>
</organism>
<feature type="domain" description="CBS" evidence="13">
    <location>
        <begin position="389"/>
        <end position="447"/>
    </location>
</feature>
<evidence type="ECO:0000256" key="8">
    <source>
        <dbReference type="ARBA" id="ARBA00022741"/>
    </source>
</evidence>
<dbReference type="InterPro" id="IPR000644">
    <property type="entry name" value="CBS_dom"/>
</dbReference>
<dbReference type="Pfam" id="PF12627">
    <property type="entry name" value="PolyA_pol_RNAbd"/>
    <property type="match status" value="1"/>
</dbReference>
<evidence type="ECO:0000256" key="3">
    <source>
        <dbReference type="ARBA" id="ARBA00022555"/>
    </source>
</evidence>
<dbReference type="InterPro" id="IPR038763">
    <property type="entry name" value="DHH_sf"/>
</dbReference>
<keyword evidence="4 12" id="KW-0808">Transferase</keyword>
<dbReference type="SUPFAM" id="SSF81301">
    <property type="entry name" value="Nucleotidyltransferase"/>
    <property type="match status" value="1"/>
</dbReference>
<dbReference type="CDD" id="cd05398">
    <property type="entry name" value="NT_ClassII-CCAase"/>
    <property type="match status" value="1"/>
</dbReference>
<dbReference type="PANTHER" id="PTHR47788:SF1">
    <property type="entry name" value="A-ADDING TRNA NUCLEOTIDYLTRANSFERASE"/>
    <property type="match status" value="1"/>
</dbReference>
<dbReference type="Pfam" id="PF00571">
    <property type="entry name" value="CBS"/>
    <property type="match status" value="2"/>
</dbReference>
<keyword evidence="11" id="KW-0129">CBS domain</keyword>
<keyword evidence="10 12" id="KW-0694">RNA-binding</keyword>
<dbReference type="InterPro" id="IPR043519">
    <property type="entry name" value="NT_sf"/>
</dbReference>
<evidence type="ECO:0000256" key="5">
    <source>
        <dbReference type="ARBA" id="ARBA00022694"/>
    </source>
</evidence>
<dbReference type="Gene3D" id="3.10.310.30">
    <property type="match status" value="1"/>
</dbReference>
<dbReference type="EC" id="3.1.4.-" evidence="14"/>
<evidence type="ECO:0000256" key="12">
    <source>
        <dbReference type="RuleBase" id="RU003953"/>
    </source>
</evidence>
<keyword evidence="8" id="KW-0547">Nucleotide-binding</keyword>
<dbReference type="Gene3D" id="3.90.1640.10">
    <property type="entry name" value="inorganic pyrophosphatase (n-terminal core)"/>
    <property type="match status" value="1"/>
</dbReference>
<reference evidence="14 15" key="1">
    <citation type="submission" date="2020-08" db="EMBL/GenBank/DDBJ databases">
        <title>Genomic Encyclopedia of Type Strains, Phase IV (KMG-IV): sequencing the most valuable type-strain genomes for metagenomic binning, comparative biology and taxonomic classification.</title>
        <authorList>
            <person name="Goeker M."/>
        </authorList>
    </citation>
    <scope>NUCLEOTIDE SEQUENCE [LARGE SCALE GENOMIC DNA]</scope>
    <source>
        <strain evidence="14 15">DSM 28570</strain>
    </source>
</reference>
<dbReference type="InterPro" id="IPR052390">
    <property type="entry name" value="tRNA_nt/polyA_polymerase"/>
</dbReference>
<evidence type="ECO:0000256" key="10">
    <source>
        <dbReference type="ARBA" id="ARBA00022884"/>
    </source>
</evidence>
<dbReference type="GO" id="GO:0008033">
    <property type="term" value="P:tRNA processing"/>
    <property type="evidence" value="ECO:0007669"/>
    <property type="project" value="UniProtKB-KW"/>
</dbReference>
<dbReference type="GO" id="GO:0000166">
    <property type="term" value="F:nucleotide binding"/>
    <property type="evidence" value="ECO:0007669"/>
    <property type="project" value="UniProtKB-KW"/>
</dbReference>
<dbReference type="GO" id="GO:0004810">
    <property type="term" value="F:CCA tRNA nucleotidyltransferase activity"/>
    <property type="evidence" value="ECO:0007669"/>
    <property type="project" value="UniProtKB-EC"/>
</dbReference>
<dbReference type="GO" id="GO:0046872">
    <property type="term" value="F:metal ion binding"/>
    <property type="evidence" value="ECO:0007669"/>
    <property type="project" value="UniProtKB-KW"/>
</dbReference>
<dbReference type="Gene3D" id="3.30.460.10">
    <property type="entry name" value="Beta Polymerase, domain 2"/>
    <property type="match status" value="1"/>
</dbReference>
<keyword evidence="7" id="KW-0479">Metal-binding</keyword>
<keyword evidence="15" id="KW-1185">Reference proteome</keyword>
<dbReference type="Pfam" id="PF01368">
    <property type="entry name" value="DHH"/>
    <property type="match status" value="1"/>
</dbReference>
<dbReference type="Proteomes" id="UP000539642">
    <property type="component" value="Unassembled WGS sequence"/>
</dbReference>
<dbReference type="PANTHER" id="PTHR47788">
    <property type="entry name" value="POLYA POLYMERASE"/>
    <property type="match status" value="1"/>
</dbReference>
<comment type="similarity">
    <text evidence="2 12">Belongs to the tRNA nucleotidyltransferase/poly(A) polymerase family.</text>
</comment>
<dbReference type="SUPFAM" id="SSF64182">
    <property type="entry name" value="DHH phosphoesterases"/>
    <property type="match status" value="1"/>
</dbReference>
<dbReference type="InterPro" id="IPR002646">
    <property type="entry name" value="PolA_pol_head_dom"/>
</dbReference>
<dbReference type="AlphaFoldDB" id="A0A840V1S0"/>
<gene>
    <name evidence="14" type="ORF">HNQ81_000831</name>
</gene>
<dbReference type="RefSeq" id="WP_183348587.1">
    <property type="nucleotide sequence ID" value="NZ_JACHEO010000002.1"/>
</dbReference>
<dbReference type="GO" id="GO:0016787">
    <property type="term" value="F:hydrolase activity"/>
    <property type="evidence" value="ECO:0007669"/>
    <property type="project" value="UniProtKB-KW"/>
</dbReference>
<accession>A0A840V1S0</accession>
<evidence type="ECO:0000259" key="13">
    <source>
        <dbReference type="PROSITE" id="PS51371"/>
    </source>
</evidence>
<evidence type="ECO:0000313" key="15">
    <source>
        <dbReference type="Proteomes" id="UP000539642"/>
    </source>
</evidence>
<dbReference type="InterPro" id="IPR001667">
    <property type="entry name" value="DDH_dom"/>
</dbReference>
<comment type="caution">
    <text evidence="14">The sequence shown here is derived from an EMBL/GenBank/DDBJ whole genome shotgun (WGS) entry which is preliminary data.</text>
</comment>
<dbReference type="SUPFAM" id="SSF54631">
    <property type="entry name" value="CBS-domain pair"/>
    <property type="match status" value="1"/>
</dbReference>
<dbReference type="GO" id="GO:0000049">
    <property type="term" value="F:tRNA binding"/>
    <property type="evidence" value="ECO:0007669"/>
    <property type="project" value="UniProtKB-KW"/>
</dbReference>
<comment type="cofactor">
    <cofactor evidence="1">
        <name>Mg(2+)</name>
        <dbReference type="ChEBI" id="CHEBI:18420"/>
    </cofactor>
</comment>
<dbReference type="InterPro" id="IPR032828">
    <property type="entry name" value="PolyA_RNA-bd"/>
</dbReference>
<evidence type="ECO:0000256" key="9">
    <source>
        <dbReference type="ARBA" id="ARBA00022842"/>
    </source>
</evidence>
<keyword evidence="6 14" id="KW-0548">Nucleotidyltransferase</keyword>
<protein>
    <submittedName>
        <fullName evidence="14">tRNA nucleotidyltransferase (CCA-adding enzyme)</fullName>
        <ecNumber evidence="14">2.7.7.72</ecNumber>
        <ecNumber evidence="14">3.1.3.-</ecNumber>
        <ecNumber evidence="14">3.1.4.-</ecNumber>
    </submittedName>
</protein>
<evidence type="ECO:0000256" key="6">
    <source>
        <dbReference type="ARBA" id="ARBA00022695"/>
    </source>
</evidence>
<evidence type="ECO:0000256" key="4">
    <source>
        <dbReference type="ARBA" id="ARBA00022679"/>
    </source>
</evidence>
<name>A0A840V1S0_9BACT</name>
<evidence type="ECO:0000256" key="1">
    <source>
        <dbReference type="ARBA" id="ARBA00001946"/>
    </source>
</evidence>
<dbReference type="EMBL" id="JACHEO010000002">
    <property type="protein sequence ID" value="MBB5347121.1"/>
    <property type="molecule type" value="Genomic_DNA"/>
</dbReference>